<dbReference type="PANTHER" id="PTHR38039:SF1">
    <property type="entry name" value="TOXIN YOEB"/>
    <property type="match status" value="1"/>
</dbReference>
<evidence type="ECO:0000256" key="5">
    <source>
        <dbReference type="ARBA" id="ARBA00022801"/>
    </source>
</evidence>
<accession>A0A3L9ZZ51</accession>
<evidence type="ECO:0000256" key="4">
    <source>
        <dbReference type="ARBA" id="ARBA00022759"/>
    </source>
</evidence>
<evidence type="ECO:0000313" key="8">
    <source>
        <dbReference type="Proteomes" id="UP000280368"/>
    </source>
</evidence>
<reference evidence="7 8" key="1">
    <citation type="submission" date="2018-10" db="EMBL/GenBank/DDBJ databases">
        <title>Genomic Encyclopedia of Archaeal and Bacterial Type Strains, Phase II (KMG-II): from individual species to whole genera.</title>
        <authorList>
            <person name="Goeker M."/>
        </authorList>
    </citation>
    <scope>NUCLEOTIDE SEQUENCE [LARGE SCALE GENOMIC DNA]</scope>
    <source>
        <strain evidence="7 8">DSM 19727</strain>
    </source>
</reference>
<dbReference type="OrthoDB" id="9801102at2"/>
<keyword evidence="8" id="KW-1185">Reference proteome</keyword>
<dbReference type="GO" id="GO:0016787">
    <property type="term" value="F:hydrolase activity"/>
    <property type="evidence" value="ECO:0007669"/>
    <property type="project" value="UniProtKB-KW"/>
</dbReference>
<comment type="similarity">
    <text evidence="1">Belongs to the YoeB family.</text>
</comment>
<keyword evidence="4" id="KW-0255">Endonuclease</keyword>
<evidence type="ECO:0000256" key="1">
    <source>
        <dbReference type="ARBA" id="ARBA00008172"/>
    </source>
</evidence>
<evidence type="ECO:0000256" key="6">
    <source>
        <dbReference type="ARBA" id="ARBA00030388"/>
    </source>
</evidence>
<dbReference type="GO" id="GO:0045892">
    <property type="term" value="P:negative regulation of DNA-templated transcription"/>
    <property type="evidence" value="ECO:0007669"/>
    <property type="project" value="TreeGrafter"/>
</dbReference>
<keyword evidence="2" id="KW-1277">Toxin-antitoxin system</keyword>
<dbReference type="PANTHER" id="PTHR38039">
    <property type="entry name" value="TOXIN YOEB"/>
    <property type="match status" value="1"/>
</dbReference>
<evidence type="ECO:0000256" key="2">
    <source>
        <dbReference type="ARBA" id="ARBA00022649"/>
    </source>
</evidence>
<dbReference type="Gene3D" id="3.30.2310.20">
    <property type="entry name" value="RelE-like"/>
    <property type="match status" value="1"/>
</dbReference>
<dbReference type="NCBIfam" id="TIGR02116">
    <property type="entry name" value="toxin_Txe_YoeB"/>
    <property type="match status" value="1"/>
</dbReference>
<gene>
    <name evidence="7" type="ORF">BC961_0070</name>
</gene>
<dbReference type="InterPro" id="IPR009614">
    <property type="entry name" value="YoeB_toxin"/>
</dbReference>
<dbReference type="AlphaFoldDB" id="A0A3L9ZZ51"/>
<dbReference type="InterPro" id="IPR035093">
    <property type="entry name" value="RelE/ParE_toxin_dom_sf"/>
</dbReference>
<protein>
    <recommendedName>
        <fullName evidence="6">Putative mRNA interferase YoeB</fullName>
    </recommendedName>
</protein>
<dbReference type="GO" id="GO:0004519">
    <property type="term" value="F:endonuclease activity"/>
    <property type="evidence" value="ECO:0007669"/>
    <property type="project" value="UniProtKB-KW"/>
</dbReference>
<dbReference type="SUPFAM" id="SSF143011">
    <property type="entry name" value="RelE-like"/>
    <property type="match status" value="1"/>
</dbReference>
<sequence length="91" mass="10495">MGKYRVIIKSTAEKDLSKHKKAGSISSIKKILKILSELQEHPRSGTGNPEELKYELKGFWSRRINSKDRIIYEIQEDIVTVYVLSAMGHYD</sequence>
<evidence type="ECO:0000256" key="3">
    <source>
        <dbReference type="ARBA" id="ARBA00022722"/>
    </source>
</evidence>
<keyword evidence="5" id="KW-0378">Hydrolase</keyword>
<dbReference type="RefSeq" id="WP_121923874.1">
    <property type="nucleotide sequence ID" value="NZ_CBCSGA010000002.1"/>
</dbReference>
<dbReference type="Proteomes" id="UP000280368">
    <property type="component" value="Unassembled WGS sequence"/>
</dbReference>
<evidence type="ECO:0000313" key="7">
    <source>
        <dbReference type="EMBL" id="RMA77726.1"/>
    </source>
</evidence>
<comment type="caution">
    <text evidence="7">The sequence shown here is derived from an EMBL/GenBank/DDBJ whole genome shotgun (WGS) entry which is preliminary data.</text>
</comment>
<name>A0A3L9ZZ51_9FLAO</name>
<dbReference type="Pfam" id="PF06769">
    <property type="entry name" value="YoeB_toxin"/>
    <property type="match status" value="1"/>
</dbReference>
<dbReference type="EMBL" id="REFH01000007">
    <property type="protein sequence ID" value="RMA77726.1"/>
    <property type="molecule type" value="Genomic_DNA"/>
</dbReference>
<dbReference type="GO" id="GO:0006401">
    <property type="term" value="P:RNA catabolic process"/>
    <property type="evidence" value="ECO:0007669"/>
    <property type="project" value="InterPro"/>
</dbReference>
<keyword evidence="3" id="KW-0540">Nuclease</keyword>
<proteinExistence type="inferred from homology"/>
<organism evidence="7 8">
    <name type="scientific">Flavobacterium weaverense</name>
    <dbReference type="NCBI Taxonomy" id="271156"/>
    <lineage>
        <taxon>Bacteria</taxon>
        <taxon>Pseudomonadati</taxon>
        <taxon>Bacteroidota</taxon>
        <taxon>Flavobacteriia</taxon>
        <taxon>Flavobacteriales</taxon>
        <taxon>Flavobacteriaceae</taxon>
        <taxon>Flavobacterium</taxon>
    </lineage>
</organism>